<protein>
    <recommendedName>
        <fullName evidence="2">TIP41-like protein</fullName>
    </recommendedName>
</protein>
<keyword evidence="4" id="KW-0812">Transmembrane</keyword>
<keyword evidence="4" id="KW-0472">Membrane</keyword>
<dbReference type="AlphaFoldDB" id="A0A8S4CZN7"/>
<dbReference type="InterPro" id="IPR003599">
    <property type="entry name" value="Ig_sub"/>
</dbReference>
<dbReference type="Pfam" id="PF04176">
    <property type="entry name" value="TIP41"/>
    <property type="match status" value="1"/>
</dbReference>
<dbReference type="PANTHER" id="PTHR21021:SF16">
    <property type="entry name" value="TIP41-LIKE PROTEIN"/>
    <property type="match status" value="1"/>
</dbReference>
<dbReference type="InterPro" id="IPR036179">
    <property type="entry name" value="Ig-like_dom_sf"/>
</dbReference>
<dbReference type="GO" id="GO:0031929">
    <property type="term" value="P:TOR signaling"/>
    <property type="evidence" value="ECO:0007669"/>
    <property type="project" value="TreeGrafter"/>
</dbReference>
<dbReference type="SMART" id="SM00409">
    <property type="entry name" value="IG"/>
    <property type="match status" value="2"/>
</dbReference>
<gene>
    <name evidence="6" type="ORF">PLXY2_LOCUS947</name>
</gene>
<evidence type="ECO:0000256" key="2">
    <source>
        <dbReference type="ARBA" id="ARBA00018951"/>
    </source>
</evidence>
<dbReference type="InterPro" id="IPR007303">
    <property type="entry name" value="TIP41-like"/>
</dbReference>
<accession>A0A8S4CZN7</accession>
<dbReference type="SUPFAM" id="SSF48726">
    <property type="entry name" value="Immunoglobulin"/>
    <property type="match status" value="1"/>
</dbReference>
<feature type="region of interest" description="Disordered" evidence="3">
    <location>
        <begin position="794"/>
        <end position="822"/>
    </location>
</feature>
<evidence type="ECO:0000313" key="6">
    <source>
        <dbReference type="EMBL" id="CAG9091216.1"/>
    </source>
</evidence>
<keyword evidence="4" id="KW-1133">Transmembrane helix</keyword>
<feature type="domain" description="Immunoglobulin" evidence="5">
    <location>
        <begin position="632"/>
        <end position="735"/>
    </location>
</feature>
<sequence length="822" mass="92379">MLRATEEMGIDSGRHPTNSQSIVFGPWHISYSISRILPSICSTKVVCEKDDNNFCQFCVYCKELSIPHFPDMVFPMNILTLKHNAGAELSFNPLDALKRVAVTAEAIEVACAEEWQEARPDAAKKKKPFDWTFTTDYKGTLSNNIEVIPTDEQINFEILKLKDEILFYHDLTLFEDELHDHGVSKLSVKIRVMPSYWYVLLRYFLRVDEVLVRSHETRLFHQLNTDYVLREYTHKEDLAKDINMPTSQMKEPEDVLPILTVKKKSMEKFELWGDTKCGVRVRNIQKSDEGRWRMTAVRGNFTYVGVSDVFVLDPNVTYSTQPIEVEDGAENAKINLTNIDDSSYCFVTQPFTEISSQLVSGNCSVTLERTSRAIQGTWNALLGLPGRVAEFKMQRQVAVKVPEKLDVGYIHDTQTNKLHVYCNLQHTQRNITFCRFQHNTEDTGYNVLDGLSDGQYSYFGRGFLLKECGITIERPTTEHYGTWKCSVGVQEMEKDKVVNGTPMQALVTVPAPQRFRRADEPQEPRSFFAQKDKPVTLSCSSHVSLSYCWFQAPDGQQYTPAPKLEASQEGSEQTYWYAGNGLTMGDCGITFANSTEEFAGTWTCHMGASQEVGLEHTNILQVRLSEALAADVKKIEAIVGDVATVYCRTADGNKPLDYCRFVSPAGVGLHVDSSVNADRAILGKYYFTPKRSLDYGDCSLNIVSFSDEDAGVWTCAAVVADDSVESKDTIEVIRSSYSRRKVSRAGIAGMSIGAALLVFIIAGYTWKRQGLPTPWRNTSSSRIVIMSELQQSARTSASSSSTVSDPWTNGRSDNRNGQLARD</sequence>
<dbReference type="PANTHER" id="PTHR21021">
    <property type="entry name" value="GAF/PUTATIVE CYTOSKELETAL PROTEIN"/>
    <property type="match status" value="1"/>
</dbReference>
<keyword evidence="7" id="KW-1185">Reference proteome</keyword>
<evidence type="ECO:0000256" key="3">
    <source>
        <dbReference type="SAM" id="MobiDB-lite"/>
    </source>
</evidence>
<reference evidence="6" key="1">
    <citation type="submission" date="2020-11" db="EMBL/GenBank/DDBJ databases">
        <authorList>
            <person name="Whiteford S."/>
        </authorList>
    </citation>
    <scope>NUCLEOTIDE SEQUENCE</scope>
</reference>
<dbReference type="GO" id="GO:0005829">
    <property type="term" value="C:cytosol"/>
    <property type="evidence" value="ECO:0007669"/>
    <property type="project" value="TreeGrafter"/>
</dbReference>
<evidence type="ECO:0000313" key="7">
    <source>
        <dbReference type="Proteomes" id="UP000653454"/>
    </source>
</evidence>
<comment type="caution">
    <text evidence="6">The sequence shown here is derived from an EMBL/GenBank/DDBJ whole genome shotgun (WGS) entry which is preliminary data.</text>
</comment>
<comment type="similarity">
    <text evidence="1">Belongs to the TIP41 family.</text>
</comment>
<dbReference type="EMBL" id="CAJHNJ030000002">
    <property type="protein sequence ID" value="CAG9091216.1"/>
    <property type="molecule type" value="Genomic_DNA"/>
</dbReference>
<feature type="compositionally biased region" description="Low complexity" evidence="3">
    <location>
        <begin position="794"/>
        <end position="804"/>
    </location>
</feature>
<feature type="transmembrane region" description="Helical" evidence="4">
    <location>
        <begin position="745"/>
        <end position="766"/>
    </location>
</feature>
<name>A0A8S4CZN7_PLUXY</name>
<evidence type="ECO:0000256" key="1">
    <source>
        <dbReference type="ARBA" id="ARBA00006658"/>
    </source>
</evidence>
<evidence type="ECO:0000256" key="4">
    <source>
        <dbReference type="SAM" id="Phobius"/>
    </source>
</evidence>
<organism evidence="6 7">
    <name type="scientific">Plutella xylostella</name>
    <name type="common">Diamondback moth</name>
    <name type="synonym">Plutella maculipennis</name>
    <dbReference type="NCBI Taxonomy" id="51655"/>
    <lineage>
        <taxon>Eukaryota</taxon>
        <taxon>Metazoa</taxon>
        <taxon>Ecdysozoa</taxon>
        <taxon>Arthropoda</taxon>
        <taxon>Hexapoda</taxon>
        <taxon>Insecta</taxon>
        <taxon>Pterygota</taxon>
        <taxon>Neoptera</taxon>
        <taxon>Endopterygota</taxon>
        <taxon>Lepidoptera</taxon>
        <taxon>Glossata</taxon>
        <taxon>Ditrysia</taxon>
        <taxon>Yponomeutoidea</taxon>
        <taxon>Plutellidae</taxon>
        <taxon>Plutella</taxon>
    </lineage>
</organism>
<feature type="domain" description="Immunoglobulin" evidence="5">
    <location>
        <begin position="524"/>
        <end position="625"/>
    </location>
</feature>
<dbReference type="Proteomes" id="UP000653454">
    <property type="component" value="Unassembled WGS sequence"/>
</dbReference>
<evidence type="ECO:0000259" key="5">
    <source>
        <dbReference type="SMART" id="SM00409"/>
    </source>
</evidence>
<proteinExistence type="inferred from homology"/>
<dbReference type="InterPro" id="IPR051330">
    <property type="entry name" value="Phosphatase_reg/MetRdx"/>
</dbReference>
<feature type="compositionally biased region" description="Polar residues" evidence="3">
    <location>
        <begin position="805"/>
        <end position="822"/>
    </location>
</feature>